<sequence>MAPRELGANGDEPRRPGTVRLGVDREHWVWRATRVPAWGGSGGVCRGCRERRGDGIGGMRRARTRVGGGGGLGRGGRERLGEPPTPCWYIVELDVGTDSGPMD</sequence>
<dbReference type="EMBL" id="SPHZ02000010">
    <property type="protein sequence ID" value="KAF0896305.1"/>
    <property type="molecule type" value="Genomic_DNA"/>
</dbReference>
<name>A0A6G1C6M5_9ORYZ</name>
<organism evidence="2 3">
    <name type="scientific">Oryza meyeriana var. granulata</name>
    <dbReference type="NCBI Taxonomy" id="110450"/>
    <lineage>
        <taxon>Eukaryota</taxon>
        <taxon>Viridiplantae</taxon>
        <taxon>Streptophyta</taxon>
        <taxon>Embryophyta</taxon>
        <taxon>Tracheophyta</taxon>
        <taxon>Spermatophyta</taxon>
        <taxon>Magnoliopsida</taxon>
        <taxon>Liliopsida</taxon>
        <taxon>Poales</taxon>
        <taxon>Poaceae</taxon>
        <taxon>BOP clade</taxon>
        <taxon>Oryzoideae</taxon>
        <taxon>Oryzeae</taxon>
        <taxon>Oryzinae</taxon>
        <taxon>Oryza</taxon>
        <taxon>Oryza meyeriana</taxon>
    </lineage>
</organism>
<dbReference type="Proteomes" id="UP000479710">
    <property type="component" value="Unassembled WGS sequence"/>
</dbReference>
<accession>A0A6G1C6M5</accession>
<gene>
    <name evidence="2" type="ORF">E2562_021460</name>
</gene>
<dbReference type="AlphaFoldDB" id="A0A6G1C6M5"/>
<reference evidence="2 3" key="1">
    <citation type="submission" date="2019-11" db="EMBL/GenBank/DDBJ databases">
        <title>Whole genome sequence of Oryza granulata.</title>
        <authorList>
            <person name="Li W."/>
        </authorList>
    </citation>
    <scope>NUCLEOTIDE SEQUENCE [LARGE SCALE GENOMIC DNA]</scope>
    <source>
        <strain evidence="3">cv. Menghai</strain>
        <tissue evidence="2">Leaf</tissue>
    </source>
</reference>
<protein>
    <submittedName>
        <fullName evidence="2">Uncharacterized protein</fullName>
    </submittedName>
</protein>
<comment type="caution">
    <text evidence="2">The sequence shown here is derived from an EMBL/GenBank/DDBJ whole genome shotgun (WGS) entry which is preliminary data.</text>
</comment>
<feature type="region of interest" description="Disordered" evidence="1">
    <location>
        <begin position="56"/>
        <end position="83"/>
    </location>
</feature>
<evidence type="ECO:0000313" key="3">
    <source>
        <dbReference type="Proteomes" id="UP000479710"/>
    </source>
</evidence>
<proteinExistence type="predicted"/>
<keyword evidence="3" id="KW-1185">Reference proteome</keyword>
<evidence type="ECO:0000313" key="2">
    <source>
        <dbReference type="EMBL" id="KAF0896305.1"/>
    </source>
</evidence>
<evidence type="ECO:0000256" key="1">
    <source>
        <dbReference type="SAM" id="MobiDB-lite"/>
    </source>
</evidence>